<proteinExistence type="predicted"/>
<keyword evidence="1" id="KW-0472">Membrane</keyword>
<dbReference type="KEGG" id="lmb:C9I47_2971"/>
<protein>
    <submittedName>
        <fullName evidence="2">Uncharacterized protein</fullName>
    </submittedName>
</protein>
<dbReference type="OrthoDB" id="1492993at2"/>
<sequence>MTEPATPQPPLRSSSRLFEIVIGIGVLVISVVSVFVAVNANRTQERILAASVWPSLMFGTSNASTEGAPQITLDLLNRGTGPARVRWAELLYKDAPVRDSDTLLSLCCGVPANAADDPTLLSSGIQRRVIAPGEWINLVRYPQPDPVTPAWEALDRERHNVRLRACYCSVLDECWLLDSNRDDPEPVNQCPRTPGVLWGS</sequence>
<organism evidence="2 3">
    <name type="scientific">Marilutibacter maris</name>
    <dbReference type="NCBI Taxonomy" id="1605891"/>
    <lineage>
        <taxon>Bacteria</taxon>
        <taxon>Pseudomonadati</taxon>
        <taxon>Pseudomonadota</taxon>
        <taxon>Gammaproteobacteria</taxon>
        <taxon>Lysobacterales</taxon>
        <taxon>Lysobacteraceae</taxon>
        <taxon>Marilutibacter</taxon>
    </lineage>
</organism>
<evidence type="ECO:0000313" key="2">
    <source>
        <dbReference type="EMBL" id="AWV08640.1"/>
    </source>
</evidence>
<reference evidence="2 3" key="1">
    <citation type="submission" date="2018-05" db="EMBL/GenBank/DDBJ databases">
        <title>The complete genome of Lysobacter maris HZ9B, a marine bacterium antagonistic against terrestrial plant pathogens.</title>
        <authorList>
            <person name="Zhang X.-Q."/>
        </authorList>
    </citation>
    <scope>NUCLEOTIDE SEQUENCE [LARGE SCALE GENOMIC DNA]</scope>
    <source>
        <strain evidence="2 3">HZ9B</strain>
    </source>
</reference>
<dbReference type="AlphaFoldDB" id="A0A2U9TL38"/>
<evidence type="ECO:0000313" key="3">
    <source>
        <dbReference type="Proteomes" id="UP000249447"/>
    </source>
</evidence>
<gene>
    <name evidence="2" type="ORF">C9I47_2971</name>
</gene>
<feature type="transmembrane region" description="Helical" evidence="1">
    <location>
        <begin position="20"/>
        <end position="38"/>
    </location>
</feature>
<dbReference type="Proteomes" id="UP000249447">
    <property type="component" value="Chromosome"/>
</dbReference>
<accession>A0A2U9TL38</accession>
<keyword evidence="1" id="KW-0812">Transmembrane</keyword>
<name>A0A2U9TL38_9GAMM</name>
<dbReference type="RefSeq" id="WP_111267668.1">
    <property type="nucleotide sequence ID" value="NZ_CP029843.1"/>
</dbReference>
<keyword evidence="1" id="KW-1133">Transmembrane helix</keyword>
<evidence type="ECO:0000256" key="1">
    <source>
        <dbReference type="SAM" id="Phobius"/>
    </source>
</evidence>
<keyword evidence="3" id="KW-1185">Reference proteome</keyword>
<dbReference type="EMBL" id="CP029843">
    <property type="protein sequence ID" value="AWV08640.1"/>
    <property type="molecule type" value="Genomic_DNA"/>
</dbReference>